<accession>A0AA49LNB0</accession>
<feature type="compositionally biased region" description="Pro residues" evidence="1">
    <location>
        <begin position="169"/>
        <end position="199"/>
    </location>
</feature>
<organism evidence="2">
    <name type="scientific">Sclerotinia sclerotiorum alphaflexivirus 2</name>
    <dbReference type="NCBI Taxonomy" id="3067704"/>
    <lineage>
        <taxon>Viruses</taxon>
        <taxon>Riboviria</taxon>
        <taxon>Orthornavirae</taxon>
        <taxon>Kitrinoviricota</taxon>
        <taxon>Alsuviricetes</taxon>
        <taxon>Tymovirales</taxon>
        <taxon>Alphaflexiviridae</taxon>
        <taxon>Botrexvirus</taxon>
        <taxon>Botrexvirus duosclerotiniae</taxon>
    </lineage>
</organism>
<name>A0AA49LNB0_9VIRU</name>
<evidence type="ECO:0000313" key="2">
    <source>
        <dbReference type="EMBL" id="WLG65289.1"/>
    </source>
</evidence>
<protein>
    <submittedName>
        <fullName evidence="2">Uncharacterized protein</fullName>
    </submittedName>
</protein>
<reference evidence="2" key="1">
    <citation type="submission" date="2023-04" db="EMBL/GenBank/DDBJ databases">
        <authorList>
            <person name="Tun W."/>
            <person name="Tao X.J."/>
        </authorList>
    </citation>
    <scope>NUCLEOTIDE SEQUENCE</scope>
    <source>
        <strain evidence="2">32-9</strain>
    </source>
</reference>
<dbReference type="EMBL" id="OQ865609">
    <property type="protein sequence ID" value="WLG65289.1"/>
    <property type="molecule type" value="Genomic_RNA"/>
</dbReference>
<feature type="region of interest" description="Disordered" evidence="1">
    <location>
        <begin position="235"/>
        <end position="257"/>
    </location>
</feature>
<feature type="region of interest" description="Disordered" evidence="1">
    <location>
        <begin position="157"/>
        <end position="200"/>
    </location>
</feature>
<sequence>MPAFVPPKYNPTHFAHPEPLLSPHGLTSHNEIILGPLTHTQMFRQSFQLPSSASWKFSFAGTTTNGRSGRSFRRYVGLAGTISAVKDAIVLIASHEDGCWYLTWDGTIRTNAVSAAPQPITQQMIEAVSQLFVVLLGKNGMMDPYATARWHSGVVVDDIQPSPEDGWPEPLPASPYPPPTTPPPTPLPKPPPSPLPPSLPSKLTVDFGKLPTPEIKQPPAIPLHFDNSLQTSAFPQAPSDSGVKALPKDTKDPPWLTSPAPFGIADINVAGRRTIIRTQMIFDNHDDWTDLRLEATLWPFQDRYILDWKLSRNGMPLLTPDPIKTYQGATPSFSRVYFLIAQLGAPSFRLKKLLLS</sequence>
<proteinExistence type="predicted"/>
<evidence type="ECO:0000256" key="1">
    <source>
        <dbReference type="SAM" id="MobiDB-lite"/>
    </source>
</evidence>